<dbReference type="PANTHER" id="PTHR12083:SF9">
    <property type="entry name" value="BIFUNCTIONAL POLYNUCLEOTIDE PHOSPHATASE_KINASE"/>
    <property type="match status" value="1"/>
</dbReference>
<protein>
    <submittedName>
        <fullName evidence="2">Uncharacterized protein</fullName>
    </submittedName>
</protein>
<dbReference type="GO" id="GO:0046404">
    <property type="term" value="F:ATP-dependent polydeoxyribonucleotide 5'-hydroxyl-kinase activity"/>
    <property type="evidence" value="ECO:0007669"/>
    <property type="project" value="TreeGrafter"/>
</dbReference>
<feature type="compositionally biased region" description="Polar residues" evidence="1">
    <location>
        <begin position="329"/>
        <end position="339"/>
    </location>
</feature>
<dbReference type="GO" id="GO:0046403">
    <property type="term" value="F:polynucleotide 3'-phosphatase activity"/>
    <property type="evidence" value="ECO:0007669"/>
    <property type="project" value="TreeGrafter"/>
</dbReference>
<evidence type="ECO:0000313" key="3">
    <source>
        <dbReference type="Proteomes" id="UP001190700"/>
    </source>
</evidence>
<dbReference type="Gene3D" id="3.40.50.300">
    <property type="entry name" value="P-loop containing nucleotide triphosphate hydrolases"/>
    <property type="match status" value="1"/>
</dbReference>
<name>A0AAE0FI78_9CHLO</name>
<dbReference type="PANTHER" id="PTHR12083">
    <property type="entry name" value="BIFUNCTIONAL POLYNUCLEOTIDE PHOSPHATASE/KINASE"/>
    <property type="match status" value="1"/>
</dbReference>
<sequence length="339" mass="37035">MEQHEHSFKRARISLSHVEDAPHTFSRMPRNSQVLLVLVGPPGSGKSTFADRLARAGGWTRICQDEIGHQQACVELSLQALRKGSSVVIDRCNFSVQQRAAWVQMARSFGESVVFTALCFWVPLEECIARVSRRQHHPTLPSHKAVDVVTWFCQQMVPPNPSEGFAQIHWAASEQELEEAAWAIQEQTRTPRAEAPQWTAGRGPPSSHSHHRGHMNSAGGAREDGHDGQEMSPAWVISAGSSHSTPWRGGYSHADPPPHAAACFPHQPSVAPSPHGVPLVGHQDTRYVTPGGLEQHEALQQEGFDLRGDQQPQCALQASNPHSIPSIPTFGQGQPGSPS</sequence>
<dbReference type="EMBL" id="LGRX02018210">
    <property type="protein sequence ID" value="KAK3260084.1"/>
    <property type="molecule type" value="Genomic_DNA"/>
</dbReference>
<proteinExistence type="predicted"/>
<comment type="caution">
    <text evidence="2">The sequence shown here is derived from an EMBL/GenBank/DDBJ whole genome shotgun (WGS) entry which is preliminary data.</text>
</comment>
<gene>
    <name evidence="2" type="ORF">CYMTET_30943</name>
</gene>
<feature type="region of interest" description="Disordered" evidence="1">
    <location>
        <begin position="187"/>
        <end position="270"/>
    </location>
</feature>
<accession>A0AAE0FI78</accession>
<dbReference type="GO" id="GO:0003690">
    <property type="term" value="F:double-stranded DNA binding"/>
    <property type="evidence" value="ECO:0007669"/>
    <property type="project" value="TreeGrafter"/>
</dbReference>
<keyword evidence="3" id="KW-1185">Reference proteome</keyword>
<organism evidence="2 3">
    <name type="scientific">Cymbomonas tetramitiformis</name>
    <dbReference type="NCBI Taxonomy" id="36881"/>
    <lineage>
        <taxon>Eukaryota</taxon>
        <taxon>Viridiplantae</taxon>
        <taxon>Chlorophyta</taxon>
        <taxon>Pyramimonadophyceae</taxon>
        <taxon>Pyramimonadales</taxon>
        <taxon>Pyramimonadaceae</taxon>
        <taxon>Cymbomonas</taxon>
    </lineage>
</organism>
<evidence type="ECO:0000313" key="2">
    <source>
        <dbReference type="EMBL" id="KAK3260084.1"/>
    </source>
</evidence>
<feature type="compositionally biased region" description="Polar residues" evidence="1">
    <location>
        <begin position="310"/>
        <end position="323"/>
    </location>
</feature>
<dbReference type="InterPro" id="IPR027417">
    <property type="entry name" value="P-loop_NTPase"/>
</dbReference>
<reference evidence="2 3" key="1">
    <citation type="journal article" date="2015" name="Genome Biol. Evol.">
        <title>Comparative Genomics of a Bacterivorous Green Alga Reveals Evolutionary Causalities and Consequences of Phago-Mixotrophic Mode of Nutrition.</title>
        <authorList>
            <person name="Burns J.A."/>
            <person name="Paasch A."/>
            <person name="Narechania A."/>
            <person name="Kim E."/>
        </authorList>
    </citation>
    <scope>NUCLEOTIDE SEQUENCE [LARGE SCALE GENOMIC DNA]</scope>
    <source>
        <strain evidence="2 3">PLY_AMNH</strain>
    </source>
</reference>
<dbReference type="AlphaFoldDB" id="A0AAE0FI78"/>
<dbReference type="Proteomes" id="UP001190700">
    <property type="component" value="Unassembled WGS sequence"/>
</dbReference>
<feature type="region of interest" description="Disordered" evidence="1">
    <location>
        <begin position="304"/>
        <end position="339"/>
    </location>
</feature>
<feature type="non-terminal residue" evidence="2">
    <location>
        <position position="339"/>
    </location>
</feature>
<evidence type="ECO:0000256" key="1">
    <source>
        <dbReference type="SAM" id="MobiDB-lite"/>
    </source>
</evidence>
<dbReference type="GO" id="GO:0006281">
    <property type="term" value="P:DNA repair"/>
    <property type="evidence" value="ECO:0007669"/>
    <property type="project" value="TreeGrafter"/>
</dbReference>
<dbReference type="Pfam" id="PF13671">
    <property type="entry name" value="AAA_33"/>
    <property type="match status" value="2"/>
</dbReference>
<dbReference type="SUPFAM" id="SSF52540">
    <property type="entry name" value="P-loop containing nucleoside triphosphate hydrolases"/>
    <property type="match status" value="1"/>
</dbReference>